<evidence type="ECO:0000256" key="2">
    <source>
        <dbReference type="ARBA" id="ARBA00023274"/>
    </source>
</evidence>
<dbReference type="Proteomes" id="UP000694005">
    <property type="component" value="Chromosome A09"/>
</dbReference>
<accession>A0A8D9CR69</accession>
<dbReference type="EMBL" id="LS974625">
    <property type="protein sequence ID" value="CAG7861836.1"/>
    <property type="molecule type" value="Genomic_DNA"/>
</dbReference>
<sequence>MVMESKSLVKADRDESSPYAAMLAAQDVAQRCKCSHSWYGSVCVNSSLEEAGEPFLFPHARAVPKRNNQGSLGIMNLEHVVSSIALHQFLRFMVKQSSFSLHAPTNAYFLAITIHLHYRRQVPSPVGQFRRQSWLRVKYSSRVLLLLSCYHSY</sequence>
<keyword evidence="1" id="KW-0689">Ribosomal protein</keyword>
<dbReference type="Gene3D" id="3.30.420.80">
    <property type="entry name" value="Ribosomal protein S11"/>
    <property type="match status" value="1"/>
</dbReference>
<dbReference type="GO" id="GO:0003735">
    <property type="term" value="F:structural constituent of ribosome"/>
    <property type="evidence" value="ECO:0007669"/>
    <property type="project" value="InterPro"/>
</dbReference>
<dbReference type="InterPro" id="IPR036967">
    <property type="entry name" value="Ribosomal_uS11_sf"/>
</dbReference>
<dbReference type="GO" id="GO:0005840">
    <property type="term" value="C:ribosome"/>
    <property type="evidence" value="ECO:0007669"/>
    <property type="project" value="UniProtKB-KW"/>
</dbReference>
<gene>
    <name evidence="3" type="ORF">BRAPAZ1V2_A09P23030.2</name>
</gene>
<dbReference type="Gramene" id="A09p23030.2_BraZ1">
    <property type="protein sequence ID" value="A09p23030.2_BraZ1.CDS"/>
    <property type="gene ID" value="A09g23030.2_BraZ1"/>
</dbReference>
<reference evidence="3 4" key="1">
    <citation type="submission" date="2021-07" db="EMBL/GenBank/DDBJ databases">
        <authorList>
            <consortium name="Genoscope - CEA"/>
            <person name="William W."/>
        </authorList>
    </citation>
    <scope>NUCLEOTIDE SEQUENCE [LARGE SCALE GENOMIC DNA]</scope>
</reference>
<proteinExistence type="predicted"/>
<organism evidence="3 4">
    <name type="scientific">Brassica campestris</name>
    <name type="common">Field mustard</name>
    <dbReference type="NCBI Taxonomy" id="3711"/>
    <lineage>
        <taxon>Eukaryota</taxon>
        <taxon>Viridiplantae</taxon>
        <taxon>Streptophyta</taxon>
        <taxon>Embryophyta</taxon>
        <taxon>Tracheophyta</taxon>
        <taxon>Spermatophyta</taxon>
        <taxon>Magnoliopsida</taxon>
        <taxon>eudicotyledons</taxon>
        <taxon>Gunneridae</taxon>
        <taxon>Pentapetalae</taxon>
        <taxon>rosids</taxon>
        <taxon>malvids</taxon>
        <taxon>Brassicales</taxon>
        <taxon>Brassicaceae</taxon>
        <taxon>Brassiceae</taxon>
        <taxon>Brassica</taxon>
    </lineage>
</organism>
<keyword evidence="2" id="KW-0687">Ribonucleoprotein</keyword>
<evidence type="ECO:0000313" key="3">
    <source>
        <dbReference type="EMBL" id="CAG7861836.1"/>
    </source>
</evidence>
<name>A0A8D9CR69_BRACM</name>
<evidence type="ECO:0000256" key="1">
    <source>
        <dbReference type="ARBA" id="ARBA00022980"/>
    </source>
</evidence>
<dbReference type="GO" id="GO:0006412">
    <property type="term" value="P:translation"/>
    <property type="evidence" value="ECO:0007669"/>
    <property type="project" value="InterPro"/>
</dbReference>
<dbReference type="GO" id="GO:1990904">
    <property type="term" value="C:ribonucleoprotein complex"/>
    <property type="evidence" value="ECO:0007669"/>
    <property type="project" value="UniProtKB-KW"/>
</dbReference>
<evidence type="ECO:0000313" key="4">
    <source>
        <dbReference type="Proteomes" id="UP000694005"/>
    </source>
</evidence>
<protein>
    <submittedName>
        <fullName evidence="3">Uncharacterized protein</fullName>
    </submittedName>
</protein>
<dbReference type="AlphaFoldDB" id="A0A8D9CR69"/>